<gene>
    <name evidence="9" type="ORF">G8E00_11450</name>
</gene>
<evidence type="ECO:0000256" key="8">
    <source>
        <dbReference type="SAM" id="Phobius"/>
    </source>
</evidence>
<feature type="transmembrane region" description="Helical" evidence="8">
    <location>
        <begin position="6"/>
        <end position="23"/>
    </location>
</feature>
<dbReference type="Gene3D" id="1.20.1530.20">
    <property type="match status" value="1"/>
</dbReference>
<dbReference type="PANTHER" id="PTHR36838">
    <property type="entry name" value="AUXIN EFFLUX CARRIER FAMILY PROTEIN"/>
    <property type="match status" value="1"/>
</dbReference>
<keyword evidence="3" id="KW-0813">Transport</keyword>
<accession>A0A6G8RX51</accession>
<feature type="transmembrane region" description="Helical" evidence="8">
    <location>
        <begin position="216"/>
        <end position="240"/>
    </location>
</feature>
<dbReference type="KEGG" id="asha:G8E00_11450"/>
<dbReference type="GO" id="GO:0005886">
    <property type="term" value="C:plasma membrane"/>
    <property type="evidence" value="ECO:0007669"/>
    <property type="project" value="UniProtKB-SubCell"/>
</dbReference>
<comment type="similarity">
    <text evidence="2">Belongs to the auxin efflux carrier (TC 2.A.69) family.</text>
</comment>
<protein>
    <submittedName>
        <fullName evidence="9">AEC family transporter</fullName>
    </submittedName>
</protein>
<evidence type="ECO:0000256" key="5">
    <source>
        <dbReference type="ARBA" id="ARBA00022692"/>
    </source>
</evidence>
<dbReference type="InterPro" id="IPR038770">
    <property type="entry name" value="Na+/solute_symporter_sf"/>
</dbReference>
<evidence type="ECO:0000313" key="10">
    <source>
        <dbReference type="Proteomes" id="UP000502297"/>
    </source>
</evidence>
<feature type="transmembrane region" description="Helical" evidence="8">
    <location>
        <begin position="277"/>
        <end position="299"/>
    </location>
</feature>
<name>A0A6G8RX51_9GAMM</name>
<evidence type="ECO:0000313" key="9">
    <source>
        <dbReference type="EMBL" id="QIO06522.1"/>
    </source>
</evidence>
<sequence>MMIELFIRVLLLLSLTAIGWLLGKNLKLDAKGISALLIYVISPFVIFYAIVQSPANWTYLKYSFVAFVMASTMAMFAMLFAKRIWHDGRINLFGFAGGTGNTGYFALPLVLAIFNENQIAIAIFIIIGITLYEFTIGYFMTAIGAMNMKESLIKVLKLPLIYAATLGIIFKFYQIPIDDIAASFLANFKGAYSVLGMMCIGITIAQFSKLAVDWTFAILSSFWKQAVYPCIALLIFAWLWPVNKETLQVIALMAATPMAANVVIISTNLDLHPEKAASAVMLSTLLALLSIPVALYVSLTLL</sequence>
<dbReference type="Pfam" id="PF03547">
    <property type="entry name" value="Mem_trans"/>
    <property type="match status" value="1"/>
</dbReference>
<feature type="transmembrane region" description="Helical" evidence="8">
    <location>
        <begin position="59"/>
        <end position="80"/>
    </location>
</feature>
<dbReference type="Proteomes" id="UP000502297">
    <property type="component" value="Chromosome"/>
</dbReference>
<reference evidence="9 10" key="1">
    <citation type="submission" date="2020-03" db="EMBL/GenBank/DDBJ databases">
        <authorList>
            <person name="Zhu W."/>
        </authorList>
    </citation>
    <scope>NUCLEOTIDE SEQUENCE [LARGE SCALE GENOMIC DNA]</scope>
    <source>
        <strain evidence="9 10">323-1</strain>
    </source>
</reference>
<keyword evidence="6 8" id="KW-1133">Transmembrane helix</keyword>
<evidence type="ECO:0000256" key="4">
    <source>
        <dbReference type="ARBA" id="ARBA00022475"/>
    </source>
</evidence>
<comment type="subcellular location">
    <subcellularLocation>
        <location evidence="1">Cell membrane</location>
        <topology evidence="1">Multi-pass membrane protein</topology>
    </subcellularLocation>
</comment>
<dbReference type="InterPro" id="IPR004776">
    <property type="entry name" value="Mem_transp_PIN-like"/>
</dbReference>
<feature type="transmembrane region" description="Helical" evidence="8">
    <location>
        <begin position="180"/>
        <end position="204"/>
    </location>
</feature>
<keyword evidence="4" id="KW-1003">Cell membrane</keyword>
<dbReference type="GO" id="GO:0055085">
    <property type="term" value="P:transmembrane transport"/>
    <property type="evidence" value="ECO:0007669"/>
    <property type="project" value="InterPro"/>
</dbReference>
<keyword evidence="5 8" id="KW-0812">Transmembrane</keyword>
<keyword evidence="10" id="KW-1185">Reference proteome</keyword>
<feature type="transmembrane region" description="Helical" evidence="8">
    <location>
        <begin position="35"/>
        <end position="53"/>
    </location>
</feature>
<feature type="transmembrane region" description="Helical" evidence="8">
    <location>
        <begin position="92"/>
        <end position="113"/>
    </location>
</feature>
<dbReference type="PANTHER" id="PTHR36838:SF1">
    <property type="entry name" value="SLR1864 PROTEIN"/>
    <property type="match status" value="1"/>
</dbReference>
<proteinExistence type="inferred from homology"/>
<organism evidence="9 10">
    <name type="scientific">Acinetobacter shaoyimingii</name>
    <dbReference type="NCBI Taxonomy" id="2715164"/>
    <lineage>
        <taxon>Bacteria</taxon>
        <taxon>Pseudomonadati</taxon>
        <taxon>Pseudomonadota</taxon>
        <taxon>Gammaproteobacteria</taxon>
        <taxon>Moraxellales</taxon>
        <taxon>Moraxellaceae</taxon>
        <taxon>Acinetobacter</taxon>
    </lineage>
</organism>
<feature type="transmembrane region" description="Helical" evidence="8">
    <location>
        <begin position="246"/>
        <end position="265"/>
    </location>
</feature>
<dbReference type="RefSeq" id="WP_166224749.1">
    <property type="nucleotide sequence ID" value="NZ_CP049801.1"/>
</dbReference>
<evidence type="ECO:0000256" key="7">
    <source>
        <dbReference type="ARBA" id="ARBA00023136"/>
    </source>
</evidence>
<evidence type="ECO:0000256" key="2">
    <source>
        <dbReference type="ARBA" id="ARBA00010145"/>
    </source>
</evidence>
<dbReference type="AlphaFoldDB" id="A0A6G8RX51"/>
<dbReference type="EMBL" id="CP049801">
    <property type="protein sequence ID" value="QIO06522.1"/>
    <property type="molecule type" value="Genomic_DNA"/>
</dbReference>
<feature type="transmembrane region" description="Helical" evidence="8">
    <location>
        <begin position="119"/>
        <end position="143"/>
    </location>
</feature>
<evidence type="ECO:0000256" key="1">
    <source>
        <dbReference type="ARBA" id="ARBA00004651"/>
    </source>
</evidence>
<keyword evidence="7 8" id="KW-0472">Membrane</keyword>
<evidence type="ECO:0000256" key="3">
    <source>
        <dbReference type="ARBA" id="ARBA00022448"/>
    </source>
</evidence>
<evidence type="ECO:0000256" key="6">
    <source>
        <dbReference type="ARBA" id="ARBA00022989"/>
    </source>
</evidence>
<feature type="transmembrane region" description="Helical" evidence="8">
    <location>
        <begin position="155"/>
        <end position="174"/>
    </location>
</feature>